<gene>
    <name evidence="1" type="ORF">PUN28_003152</name>
</gene>
<sequence length="144" mass="16607">MTNCKKTERHNYETCSPGTSNFNYSDVSLSHFDSVLLRPHIDNPRFFFFSGFLHFFDPLTRPSAYLPGSFFLLPPPSGPILIVSLAWNIPEDERKDPVINYAEIRMHFLFNSVRNVTVPRETRSNKKMSIVESKIASSGYTWQV</sequence>
<evidence type="ECO:0000313" key="1">
    <source>
        <dbReference type="EMBL" id="KAL0127668.1"/>
    </source>
</evidence>
<keyword evidence="2" id="KW-1185">Reference proteome</keyword>
<dbReference type="EMBL" id="JADYXP020000003">
    <property type="protein sequence ID" value="KAL0127668.1"/>
    <property type="molecule type" value="Genomic_DNA"/>
</dbReference>
<proteinExistence type="predicted"/>
<evidence type="ECO:0000313" key="2">
    <source>
        <dbReference type="Proteomes" id="UP001430953"/>
    </source>
</evidence>
<protein>
    <submittedName>
        <fullName evidence="1">Uncharacterized protein</fullName>
    </submittedName>
</protein>
<dbReference type="Proteomes" id="UP001430953">
    <property type="component" value="Unassembled WGS sequence"/>
</dbReference>
<name>A0AAW2GJC2_9HYME</name>
<accession>A0AAW2GJC2</accession>
<comment type="caution">
    <text evidence="1">The sequence shown here is derived from an EMBL/GenBank/DDBJ whole genome shotgun (WGS) entry which is preliminary data.</text>
</comment>
<dbReference type="AlphaFoldDB" id="A0AAW2GJC2"/>
<reference evidence="1 2" key="1">
    <citation type="submission" date="2023-03" db="EMBL/GenBank/DDBJ databases">
        <title>High recombination rates correlate with genetic variation in Cardiocondyla obscurior ants.</title>
        <authorList>
            <person name="Errbii M."/>
        </authorList>
    </citation>
    <scope>NUCLEOTIDE SEQUENCE [LARGE SCALE GENOMIC DNA]</scope>
    <source>
        <strain evidence="1">Alpha-2009</strain>
        <tissue evidence="1">Whole body</tissue>
    </source>
</reference>
<organism evidence="1 2">
    <name type="scientific">Cardiocondyla obscurior</name>
    <dbReference type="NCBI Taxonomy" id="286306"/>
    <lineage>
        <taxon>Eukaryota</taxon>
        <taxon>Metazoa</taxon>
        <taxon>Ecdysozoa</taxon>
        <taxon>Arthropoda</taxon>
        <taxon>Hexapoda</taxon>
        <taxon>Insecta</taxon>
        <taxon>Pterygota</taxon>
        <taxon>Neoptera</taxon>
        <taxon>Endopterygota</taxon>
        <taxon>Hymenoptera</taxon>
        <taxon>Apocrita</taxon>
        <taxon>Aculeata</taxon>
        <taxon>Formicoidea</taxon>
        <taxon>Formicidae</taxon>
        <taxon>Myrmicinae</taxon>
        <taxon>Cardiocondyla</taxon>
    </lineage>
</organism>